<dbReference type="InterPro" id="IPR023465">
    <property type="entry name" value="Riboflavin_kinase_dom_sf"/>
</dbReference>
<keyword evidence="11 15" id="KW-0067">ATP-binding</keyword>
<dbReference type="Pfam" id="PF06574">
    <property type="entry name" value="FAD_syn"/>
    <property type="match status" value="1"/>
</dbReference>
<dbReference type="EC" id="2.7.1.26" evidence="15"/>
<evidence type="ECO:0000259" key="16">
    <source>
        <dbReference type="SMART" id="SM00904"/>
    </source>
</evidence>
<dbReference type="PANTHER" id="PTHR22749">
    <property type="entry name" value="RIBOFLAVIN KINASE/FMN ADENYLYLTRANSFERASE"/>
    <property type="match status" value="1"/>
</dbReference>
<dbReference type="GO" id="GO:0009398">
    <property type="term" value="P:FMN biosynthetic process"/>
    <property type="evidence" value="ECO:0007669"/>
    <property type="project" value="UniProtKB-UniRule"/>
</dbReference>
<evidence type="ECO:0000256" key="2">
    <source>
        <dbReference type="ARBA" id="ARBA00004726"/>
    </source>
</evidence>
<comment type="caution">
    <text evidence="17">The sequence shown here is derived from an EMBL/GenBank/DDBJ whole genome shotgun (WGS) entry which is preliminary data.</text>
</comment>
<dbReference type="GO" id="GO:0008531">
    <property type="term" value="F:riboflavin kinase activity"/>
    <property type="evidence" value="ECO:0007669"/>
    <property type="project" value="UniProtKB-UniRule"/>
</dbReference>
<dbReference type="GO" id="GO:0005524">
    <property type="term" value="F:ATP binding"/>
    <property type="evidence" value="ECO:0007669"/>
    <property type="project" value="UniProtKB-UniRule"/>
</dbReference>
<dbReference type="PIRSF" id="PIRSF004491">
    <property type="entry name" value="FAD_Synth"/>
    <property type="match status" value="1"/>
</dbReference>
<dbReference type="FunFam" id="3.40.50.620:FF:000021">
    <property type="entry name" value="Riboflavin biosynthesis protein"/>
    <property type="match status" value="1"/>
</dbReference>
<dbReference type="GO" id="GO:0006747">
    <property type="term" value="P:FAD biosynthetic process"/>
    <property type="evidence" value="ECO:0007669"/>
    <property type="project" value="UniProtKB-UniRule"/>
</dbReference>
<dbReference type="Gene3D" id="3.40.50.620">
    <property type="entry name" value="HUPs"/>
    <property type="match status" value="1"/>
</dbReference>
<evidence type="ECO:0000256" key="9">
    <source>
        <dbReference type="ARBA" id="ARBA00022777"/>
    </source>
</evidence>
<dbReference type="Proteomes" id="UP000785783">
    <property type="component" value="Unassembled WGS sequence"/>
</dbReference>
<comment type="function">
    <text evidence="1">Catalyzes the phosphorylation of riboflavin to FMN followed by the adenylation of FMN to FAD.</text>
</comment>
<dbReference type="InterPro" id="IPR004821">
    <property type="entry name" value="Cyt_trans-like"/>
</dbReference>
<evidence type="ECO:0000256" key="1">
    <source>
        <dbReference type="ARBA" id="ARBA00002121"/>
    </source>
</evidence>
<comment type="pathway">
    <text evidence="2 15">Cofactor biosynthesis; FAD biosynthesis; FAD from FMN: step 1/1.</text>
</comment>
<organism evidence="17 18">
    <name type="scientific">PS1 clade bacterium</name>
    <dbReference type="NCBI Taxonomy" id="2175152"/>
    <lineage>
        <taxon>Bacteria</taxon>
        <taxon>Pseudomonadati</taxon>
        <taxon>Pseudomonadota</taxon>
        <taxon>Alphaproteobacteria</taxon>
        <taxon>PS1 clade</taxon>
    </lineage>
</organism>
<comment type="catalytic activity">
    <reaction evidence="13 15">
        <text>riboflavin + ATP = FMN + ADP + H(+)</text>
        <dbReference type="Rhea" id="RHEA:14357"/>
        <dbReference type="ChEBI" id="CHEBI:15378"/>
        <dbReference type="ChEBI" id="CHEBI:30616"/>
        <dbReference type="ChEBI" id="CHEBI:57986"/>
        <dbReference type="ChEBI" id="CHEBI:58210"/>
        <dbReference type="ChEBI" id="CHEBI:456216"/>
        <dbReference type="EC" id="2.7.1.26"/>
    </reaction>
</comment>
<evidence type="ECO:0000313" key="17">
    <source>
        <dbReference type="EMBL" id="MBL6761423.1"/>
    </source>
</evidence>
<comment type="catalytic activity">
    <reaction evidence="14 15">
        <text>FMN + ATP + H(+) = FAD + diphosphate</text>
        <dbReference type="Rhea" id="RHEA:17237"/>
        <dbReference type="ChEBI" id="CHEBI:15378"/>
        <dbReference type="ChEBI" id="CHEBI:30616"/>
        <dbReference type="ChEBI" id="CHEBI:33019"/>
        <dbReference type="ChEBI" id="CHEBI:57692"/>
        <dbReference type="ChEBI" id="CHEBI:58210"/>
        <dbReference type="EC" id="2.7.7.2"/>
    </reaction>
</comment>
<evidence type="ECO:0000256" key="14">
    <source>
        <dbReference type="ARBA" id="ARBA00049494"/>
    </source>
</evidence>
<keyword evidence="8 15" id="KW-0547">Nucleotide-binding</keyword>
<dbReference type="InterPro" id="IPR015865">
    <property type="entry name" value="Riboflavin_kinase_bac/euk"/>
</dbReference>
<dbReference type="GO" id="GO:0009231">
    <property type="term" value="P:riboflavin biosynthetic process"/>
    <property type="evidence" value="ECO:0007669"/>
    <property type="project" value="InterPro"/>
</dbReference>
<feature type="domain" description="Riboflavin kinase" evidence="16">
    <location>
        <begin position="193"/>
        <end position="321"/>
    </location>
</feature>
<evidence type="ECO:0000256" key="10">
    <source>
        <dbReference type="ARBA" id="ARBA00022827"/>
    </source>
</evidence>
<keyword evidence="9 15" id="KW-0418">Kinase</keyword>
<keyword evidence="10 15" id="KW-0274">FAD</keyword>
<dbReference type="EC" id="2.7.7.2" evidence="15"/>
<evidence type="ECO:0000313" key="18">
    <source>
        <dbReference type="Proteomes" id="UP000785783"/>
    </source>
</evidence>
<evidence type="ECO:0000256" key="8">
    <source>
        <dbReference type="ARBA" id="ARBA00022741"/>
    </source>
</evidence>
<dbReference type="SUPFAM" id="SSF52374">
    <property type="entry name" value="Nucleotidylyl transferase"/>
    <property type="match status" value="1"/>
</dbReference>
<dbReference type="NCBIfam" id="TIGR00083">
    <property type="entry name" value="ribF"/>
    <property type="match status" value="1"/>
</dbReference>
<dbReference type="EMBL" id="JADHOK010000012">
    <property type="protein sequence ID" value="MBL6761423.1"/>
    <property type="molecule type" value="Genomic_DNA"/>
</dbReference>
<evidence type="ECO:0000256" key="15">
    <source>
        <dbReference type="PIRNR" id="PIRNR004491"/>
    </source>
</evidence>
<dbReference type="SMART" id="SM00904">
    <property type="entry name" value="Flavokinase"/>
    <property type="match status" value="1"/>
</dbReference>
<evidence type="ECO:0000256" key="12">
    <source>
        <dbReference type="ARBA" id="ARBA00023268"/>
    </source>
</evidence>
<keyword evidence="12" id="KW-0511">Multifunctional enzyme</keyword>
<proteinExistence type="inferred from homology"/>
<keyword evidence="6 15" id="KW-0808">Transferase</keyword>
<reference evidence="17" key="1">
    <citation type="submission" date="2020-10" db="EMBL/GenBank/DDBJ databases">
        <title>Microbiome of the Black Sea water column analyzed by genome centric metagenomics.</title>
        <authorList>
            <person name="Cabello-Yeves P.J."/>
            <person name="Callieri C."/>
            <person name="Picazo A."/>
            <person name="Mehrshad M."/>
            <person name="Haro-Moreno J.M."/>
            <person name="Roda-Garcia J."/>
            <person name="Dzembekova N."/>
            <person name="Slabakova V."/>
            <person name="Slabakova N."/>
            <person name="Moncheva S."/>
            <person name="Rodriguez-Valera F."/>
        </authorList>
    </citation>
    <scope>NUCLEOTIDE SEQUENCE</scope>
    <source>
        <strain evidence="17">BS307-5m-G5</strain>
    </source>
</reference>
<dbReference type="InterPro" id="IPR002606">
    <property type="entry name" value="Riboflavin_kinase_bac"/>
</dbReference>
<dbReference type="SUPFAM" id="SSF82114">
    <property type="entry name" value="Riboflavin kinase-like"/>
    <property type="match status" value="1"/>
</dbReference>
<evidence type="ECO:0000256" key="5">
    <source>
        <dbReference type="ARBA" id="ARBA00022643"/>
    </source>
</evidence>
<keyword evidence="7 15" id="KW-0548">Nucleotidyltransferase</keyword>
<evidence type="ECO:0000256" key="11">
    <source>
        <dbReference type="ARBA" id="ARBA00022840"/>
    </source>
</evidence>
<keyword evidence="5 15" id="KW-0288">FMN</keyword>
<dbReference type="Gene3D" id="2.40.30.30">
    <property type="entry name" value="Riboflavin kinase-like"/>
    <property type="match status" value="1"/>
</dbReference>
<evidence type="ECO:0000256" key="4">
    <source>
        <dbReference type="ARBA" id="ARBA00022630"/>
    </source>
</evidence>
<dbReference type="NCBIfam" id="NF004160">
    <property type="entry name" value="PRK05627.1-3"/>
    <property type="match status" value="1"/>
</dbReference>
<accession>A0A937HJJ9</accession>
<keyword evidence="4 15" id="KW-0285">Flavoprotein</keyword>
<dbReference type="NCBIfam" id="TIGR00125">
    <property type="entry name" value="cyt_tran_rel"/>
    <property type="match status" value="1"/>
</dbReference>
<name>A0A937HJJ9_9PROT</name>
<comment type="pathway">
    <text evidence="3 15">Cofactor biosynthesis; FMN biosynthesis; FMN from riboflavin (ATP route): step 1/1.</text>
</comment>
<dbReference type="InterPro" id="IPR014729">
    <property type="entry name" value="Rossmann-like_a/b/a_fold"/>
</dbReference>
<evidence type="ECO:0000256" key="7">
    <source>
        <dbReference type="ARBA" id="ARBA00022695"/>
    </source>
</evidence>
<dbReference type="Pfam" id="PF01687">
    <property type="entry name" value="Flavokinase"/>
    <property type="match status" value="1"/>
</dbReference>
<evidence type="ECO:0000256" key="6">
    <source>
        <dbReference type="ARBA" id="ARBA00022679"/>
    </source>
</evidence>
<dbReference type="GO" id="GO:0003919">
    <property type="term" value="F:FMN adenylyltransferase activity"/>
    <property type="evidence" value="ECO:0007669"/>
    <property type="project" value="UniProtKB-UniRule"/>
</dbReference>
<dbReference type="AlphaFoldDB" id="A0A937HJJ9"/>
<gene>
    <name evidence="17" type="ORF">ISQ19_01865</name>
</gene>
<protein>
    <recommendedName>
        <fullName evidence="15">Riboflavin biosynthesis protein</fullName>
    </recommendedName>
    <domain>
        <recommendedName>
            <fullName evidence="15">Riboflavin kinase</fullName>
            <ecNumber evidence="15">2.7.1.26</ecNumber>
        </recommendedName>
        <alternativeName>
            <fullName evidence="15">Flavokinase</fullName>
        </alternativeName>
    </domain>
    <domain>
        <recommendedName>
            <fullName evidence="15">FMN adenylyltransferase</fullName>
            <ecNumber evidence="15">2.7.7.2</ecNumber>
        </recommendedName>
        <alternativeName>
            <fullName evidence="15">FAD pyrophosphorylase</fullName>
        </alternativeName>
        <alternativeName>
            <fullName evidence="15">FAD synthase</fullName>
        </alternativeName>
    </domain>
</protein>
<evidence type="ECO:0000256" key="13">
    <source>
        <dbReference type="ARBA" id="ARBA00047880"/>
    </source>
</evidence>
<dbReference type="PANTHER" id="PTHR22749:SF6">
    <property type="entry name" value="RIBOFLAVIN KINASE"/>
    <property type="match status" value="1"/>
</dbReference>
<dbReference type="CDD" id="cd02064">
    <property type="entry name" value="FAD_synthetase_N"/>
    <property type="match status" value="1"/>
</dbReference>
<dbReference type="InterPro" id="IPR023468">
    <property type="entry name" value="Riboflavin_kinase"/>
</dbReference>
<dbReference type="InterPro" id="IPR015864">
    <property type="entry name" value="FAD_synthase"/>
</dbReference>
<comment type="similarity">
    <text evidence="15">Belongs to the ribF family.</text>
</comment>
<sequence length="322" mass="34407">MSSPAAKPIALYRSLDALPDTARGAVLAIGNFDGVHFGHQQVIADARALADAKAAPLGVMLFDPHPQQFFAPDNPPFRLTRLVTRAALLADLGVDFTLGLPFGAAMAACEAEDFIADILVERLGVAAVCVGYDFCFGKGRKGNFTMLRDVGGEMGFETLATEAVMQPDSTTPYSSSAIRNFLRDGEPEKAAALMGHAFAIEAAVQQGDQRGRTIGFATANMPLDDYVLPKFGVYAVRAEILDGGFAGAVLNGVANLGMRPTVGTDKPRLESHFFDFEGDLYGANLRVSLLHFIRAEQKFDGLDALQSQIAKDSDQAREMLGS</sequence>
<evidence type="ECO:0000256" key="3">
    <source>
        <dbReference type="ARBA" id="ARBA00005201"/>
    </source>
</evidence>